<feature type="region of interest" description="Disordered" evidence="1">
    <location>
        <begin position="224"/>
        <end position="250"/>
    </location>
</feature>
<feature type="signal peptide" evidence="2">
    <location>
        <begin position="1"/>
        <end position="17"/>
    </location>
</feature>
<accession>A0A067N1T3</accession>
<dbReference type="InterPro" id="IPR008914">
    <property type="entry name" value="PEBP"/>
</dbReference>
<organism evidence="3 4">
    <name type="scientific">Botryobasidium botryosum (strain FD-172 SS1)</name>
    <dbReference type="NCBI Taxonomy" id="930990"/>
    <lineage>
        <taxon>Eukaryota</taxon>
        <taxon>Fungi</taxon>
        <taxon>Dikarya</taxon>
        <taxon>Basidiomycota</taxon>
        <taxon>Agaricomycotina</taxon>
        <taxon>Agaricomycetes</taxon>
        <taxon>Cantharellales</taxon>
        <taxon>Botryobasidiaceae</taxon>
        <taxon>Botryobasidium</taxon>
    </lineage>
</organism>
<gene>
    <name evidence="3" type="ORF">BOTBODRAFT_52916</name>
</gene>
<keyword evidence="4" id="KW-1185">Reference proteome</keyword>
<reference evidence="4" key="1">
    <citation type="journal article" date="2014" name="Proc. Natl. Acad. Sci. U.S.A.">
        <title>Extensive sampling of basidiomycete genomes demonstrates inadequacy of the white-rot/brown-rot paradigm for wood decay fungi.</title>
        <authorList>
            <person name="Riley R."/>
            <person name="Salamov A.A."/>
            <person name="Brown D.W."/>
            <person name="Nagy L.G."/>
            <person name="Floudas D."/>
            <person name="Held B.W."/>
            <person name="Levasseur A."/>
            <person name="Lombard V."/>
            <person name="Morin E."/>
            <person name="Otillar R."/>
            <person name="Lindquist E.A."/>
            <person name="Sun H."/>
            <person name="LaButti K.M."/>
            <person name="Schmutz J."/>
            <person name="Jabbour D."/>
            <person name="Luo H."/>
            <person name="Baker S.E."/>
            <person name="Pisabarro A.G."/>
            <person name="Walton J.D."/>
            <person name="Blanchette R.A."/>
            <person name="Henrissat B."/>
            <person name="Martin F."/>
            <person name="Cullen D."/>
            <person name="Hibbett D.S."/>
            <person name="Grigoriev I.V."/>
        </authorList>
    </citation>
    <scope>NUCLEOTIDE SEQUENCE [LARGE SCALE GENOMIC DNA]</scope>
    <source>
        <strain evidence="4">FD-172 SS1</strain>
    </source>
</reference>
<dbReference type="InterPro" id="IPR035810">
    <property type="entry name" value="PEBP_euk"/>
</dbReference>
<dbReference type="Pfam" id="PF01161">
    <property type="entry name" value="PBP"/>
    <property type="match status" value="1"/>
</dbReference>
<dbReference type="InParanoid" id="A0A067N1T3"/>
<keyword evidence="2" id="KW-0732">Signal</keyword>
<dbReference type="STRING" id="930990.A0A067N1T3"/>
<name>A0A067N1T3_BOTB1</name>
<feature type="chain" id="PRO_5001641817" description="PEBP-like protein" evidence="2">
    <location>
        <begin position="18"/>
        <end position="272"/>
    </location>
</feature>
<dbReference type="InterPro" id="IPR036610">
    <property type="entry name" value="PEBP-like_sf"/>
</dbReference>
<dbReference type="HOGENOM" id="CLU_043994_2_1_1"/>
<dbReference type="AlphaFoldDB" id="A0A067N1T3"/>
<evidence type="ECO:0000313" key="4">
    <source>
        <dbReference type="Proteomes" id="UP000027195"/>
    </source>
</evidence>
<dbReference type="CDD" id="cd00866">
    <property type="entry name" value="PEBP_euk"/>
    <property type="match status" value="1"/>
</dbReference>
<dbReference type="PANTHER" id="PTHR11362:SF140">
    <property type="entry name" value="PEBP-LIKE PROTEIN"/>
    <property type="match status" value="1"/>
</dbReference>
<proteinExistence type="predicted"/>
<evidence type="ECO:0000313" key="3">
    <source>
        <dbReference type="EMBL" id="KDQ18117.1"/>
    </source>
</evidence>
<evidence type="ECO:0008006" key="5">
    <source>
        <dbReference type="Google" id="ProtNLM"/>
    </source>
</evidence>
<dbReference type="OrthoDB" id="2506647at2759"/>
<dbReference type="SUPFAM" id="SSF49777">
    <property type="entry name" value="PEBP-like"/>
    <property type="match status" value="1"/>
</dbReference>
<dbReference type="EMBL" id="KL198022">
    <property type="protein sequence ID" value="KDQ18117.1"/>
    <property type="molecule type" value="Genomic_DNA"/>
</dbReference>
<evidence type="ECO:0000256" key="2">
    <source>
        <dbReference type="SAM" id="SignalP"/>
    </source>
</evidence>
<dbReference type="Proteomes" id="UP000027195">
    <property type="component" value="Unassembled WGS sequence"/>
</dbReference>
<dbReference type="Gene3D" id="3.90.280.10">
    <property type="entry name" value="PEBP-like"/>
    <property type="match status" value="1"/>
</dbReference>
<protein>
    <recommendedName>
        <fullName evidence="5">PEBP-like protein</fullName>
    </recommendedName>
</protein>
<evidence type="ECO:0000256" key="1">
    <source>
        <dbReference type="SAM" id="MobiDB-lite"/>
    </source>
</evidence>
<sequence length="272" mass="26978">MFFSVALSVLLAAVASAQSTTLQLQSIEAQFAAAGLVGNNDLLASFNPSAVLDANFGSGSITPGSPQSVAGVANAPALTLTPANSSVTFSGQYTVAMVDADIVGTNEATTNQTRHWLVNGVSTSGNTVNALAGTNITAYGGPLPAAGSGPHRYVILVYTQPSTFTAPADLPANSPISAFNFANYVQSSGLGSLVAATYFTVEQGTASMSIPATTAVQTNTLPAAQTTGGAASGHPSGTASGSGPKPTQSNGSFIGKSVSWGLAGVALLFATL</sequence>
<dbReference type="PANTHER" id="PTHR11362">
    <property type="entry name" value="PHOSPHATIDYLETHANOLAMINE-BINDING PROTEIN"/>
    <property type="match status" value="1"/>
</dbReference>